<evidence type="ECO:0000256" key="4">
    <source>
        <dbReference type="ARBA" id="ARBA00023040"/>
    </source>
</evidence>
<comment type="caution">
    <text evidence="11">The sequence shown here is derived from an EMBL/GenBank/DDBJ whole genome shotgun (WGS) entry which is preliminary data.</text>
</comment>
<evidence type="ECO:0000259" key="10">
    <source>
        <dbReference type="PROSITE" id="PS50262"/>
    </source>
</evidence>
<feature type="transmembrane region" description="Helical" evidence="9">
    <location>
        <begin position="240"/>
        <end position="264"/>
    </location>
</feature>
<gene>
    <name evidence="11" type="ORF">NHX12_020202</name>
</gene>
<dbReference type="GO" id="GO:0007200">
    <property type="term" value="P:phospholipase C-activating G protein-coupled receptor signaling pathway"/>
    <property type="evidence" value="ECO:0007669"/>
    <property type="project" value="TreeGrafter"/>
</dbReference>
<evidence type="ECO:0000256" key="1">
    <source>
        <dbReference type="ARBA" id="ARBA00004141"/>
    </source>
</evidence>
<dbReference type="GO" id="GO:0005886">
    <property type="term" value="C:plasma membrane"/>
    <property type="evidence" value="ECO:0007669"/>
    <property type="project" value="TreeGrafter"/>
</dbReference>
<feature type="transmembrane region" description="Helical" evidence="9">
    <location>
        <begin position="186"/>
        <end position="213"/>
    </location>
</feature>
<feature type="transmembrane region" description="Helical" evidence="9">
    <location>
        <begin position="453"/>
        <end position="472"/>
    </location>
</feature>
<keyword evidence="2 9" id="KW-0812">Transmembrane</keyword>
<reference evidence="11" key="1">
    <citation type="submission" date="2022-07" db="EMBL/GenBank/DDBJ databases">
        <title>Chromosome-level genome of Muraenolepis orangiensis.</title>
        <authorList>
            <person name="Kim J."/>
        </authorList>
    </citation>
    <scope>NUCLEOTIDE SEQUENCE</scope>
    <source>
        <strain evidence="11">KU_S4_2022</strain>
        <tissue evidence="11">Muscle</tissue>
    </source>
</reference>
<keyword evidence="8" id="KW-0807">Transducer</keyword>
<dbReference type="PANTHER" id="PTHR24232:SF107">
    <property type="entry name" value="HYDROXYCARBOXYLIC ACID RECEPTOR 2-LIKE"/>
    <property type="match status" value="1"/>
</dbReference>
<dbReference type="GO" id="GO:0035025">
    <property type="term" value="P:positive regulation of Rho protein signal transduction"/>
    <property type="evidence" value="ECO:0007669"/>
    <property type="project" value="TreeGrafter"/>
</dbReference>
<evidence type="ECO:0000256" key="8">
    <source>
        <dbReference type="ARBA" id="ARBA00023224"/>
    </source>
</evidence>
<evidence type="ECO:0000256" key="2">
    <source>
        <dbReference type="ARBA" id="ARBA00022692"/>
    </source>
</evidence>
<feature type="transmembrane region" description="Helical" evidence="9">
    <location>
        <begin position="121"/>
        <end position="140"/>
    </location>
</feature>
<evidence type="ECO:0000256" key="9">
    <source>
        <dbReference type="SAM" id="Phobius"/>
    </source>
</evidence>
<dbReference type="EMBL" id="JANIIK010000036">
    <property type="protein sequence ID" value="KAJ3611922.1"/>
    <property type="molecule type" value="Genomic_DNA"/>
</dbReference>
<accession>A0A9Q0IST4</accession>
<dbReference type="PROSITE" id="PS50262">
    <property type="entry name" value="G_PROTEIN_RECEP_F1_2"/>
    <property type="match status" value="2"/>
</dbReference>
<dbReference type="PANTHER" id="PTHR24232">
    <property type="entry name" value="G-PROTEIN COUPLED RECEPTOR"/>
    <property type="match status" value="1"/>
</dbReference>
<organism evidence="11 12">
    <name type="scientific">Muraenolepis orangiensis</name>
    <name type="common">Patagonian moray cod</name>
    <dbReference type="NCBI Taxonomy" id="630683"/>
    <lineage>
        <taxon>Eukaryota</taxon>
        <taxon>Metazoa</taxon>
        <taxon>Chordata</taxon>
        <taxon>Craniata</taxon>
        <taxon>Vertebrata</taxon>
        <taxon>Euteleostomi</taxon>
        <taxon>Actinopterygii</taxon>
        <taxon>Neopterygii</taxon>
        <taxon>Teleostei</taxon>
        <taxon>Neoteleostei</taxon>
        <taxon>Acanthomorphata</taxon>
        <taxon>Zeiogadaria</taxon>
        <taxon>Gadariae</taxon>
        <taxon>Gadiformes</taxon>
        <taxon>Muraenolepidoidei</taxon>
        <taxon>Muraenolepididae</taxon>
        <taxon>Muraenolepis</taxon>
    </lineage>
</organism>
<dbReference type="SUPFAM" id="SSF81321">
    <property type="entry name" value="Family A G protein-coupled receptor-like"/>
    <property type="match status" value="2"/>
</dbReference>
<keyword evidence="12" id="KW-1185">Reference proteome</keyword>
<keyword evidence="7" id="KW-0325">Glycoprotein</keyword>
<evidence type="ECO:0000256" key="6">
    <source>
        <dbReference type="ARBA" id="ARBA00023170"/>
    </source>
</evidence>
<keyword evidence="3 9" id="KW-1133">Transmembrane helix</keyword>
<proteinExistence type="predicted"/>
<evidence type="ECO:0000256" key="5">
    <source>
        <dbReference type="ARBA" id="ARBA00023136"/>
    </source>
</evidence>
<keyword evidence="4" id="KW-0297">G-protein coupled receptor</keyword>
<evidence type="ECO:0000256" key="7">
    <source>
        <dbReference type="ARBA" id="ARBA00023180"/>
    </source>
</evidence>
<dbReference type="InterPro" id="IPR017452">
    <property type="entry name" value="GPCR_Rhodpsn_7TM"/>
</dbReference>
<keyword evidence="6" id="KW-0675">Receptor</keyword>
<feature type="transmembrane region" description="Helical" evidence="9">
    <location>
        <begin position="161"/>
        <end position="180"/>
    </location>
</feature>
<dbReference type="Proteomes" id="UP001148018">
    <property type="component" value="Unassembled WGS sequence"/>
</dbReference>
<feature type="transmembrane region" description="Helical" evidence="9">
    <location>
        <begin position="72"/>
        <end position="91"/>
    </location>
</feature>
<feature type="transmembrane region" description="Helical" evidence="9">
    <location>
        <begin position="276"/>
        <end position="294"/>
    </location>
</feature>
<feature type="transmembrane region" description="Helical" evidence="9">
    <location>
        <begin position="328"/>
        <end position="351"/>
    </location>
</feature>
<evidence type="ECO:0000313" key="12">
    <source>
        <dbReference type="Proteomes" id="UP001148018"/>
    </source>
</evidence>
<dbReference type="Gene3D" id="1.20.1070.10">
    <property type="entry name" value="Rhodopsin 7-helix transmembrane proteins"/>
    <property type="match status" value="2"/>
</dbReference>
<feature type="domain" description="G-protein coupled receptors family 1 profile" evidence="10">
    <location>
        <begin position="342"/>
        <end position="556"/>
    </location>
</feature>
<dbReference type="AlphaFoldDB" id="A0A9Q0IST4"/>
<evidence type="ECO:0000313" key="11">
    <source>
        <dbReference type="EMBL" id="KAJ3611922.1"/>
    </source>
</evidence>
<feature type="transmembrane region" description="Helical" evidence="9">
    <location>
        <begin position="35"/>
        <end position="60"/>
    </location>
</feature>
<name>A0A9Q0IST4_9TELE</name>
<evidence type="ECO:0000256" key="3">
    <source>
        <dbReference type="ARBA" id="ARBA00022989"/>
    </source>
</evidence>
<feature type="transmembrane region" description="Helical" evidence="9">
    <location>
        <begin position="565"/>
        <end position="586"/>
    </location>
</feature>
<feature type="domain" description="G-protein coupled receptors family 1 profile" evidence="10">
    <location>
        <begin position="51"/>
        <end position="264"/>
    </location>
</feature>
<keyword evidence="5 9" id="KW-0472">Membrane</keyword>
<dbReference type="OrthoDB" id="8937672at2759"/>
<feature type="transmembrane region" description="Helical" evidence="9">
    <location>
        <begin position="363"/>
        <end position="382"/>
    </location>
</feature>
<protein>
    <recommendedName>
        <fullName evidence="10">G-protein coupled receptors family 1 profile domain-containing protein</fullName>
    </recommendedName>
</protein>
<comment type="subcellular location">
    <subcellularLocation>
        <location evidence="1">Membrane</location>
        <topology evidence="1">Multi-pass membrane protein</topology>
    </subcellularLocation>
</comment>
<dbReference type="GO" id="GO:0004930">
    <property type="term" value="F:G protein-coupled receptor activity"/>
    <property type="evidence" value="ECO:0007669"/>
    <property type="project" value="UniProtKB-KW"/>
</dbReference>
<feature type="transmembrane region" description="Helical" evidence="9">
    <location>
        <begin position="532"/>
        <end position="553"/>
    </location>
</feature>
<feature type="transmembrane region" description="Helical" evidence="9">
    <location>
        <begin position="478"/>
        <end position="505"/>
    </location>
</feature>
<sequence>MKPVLLLESSTQTGEYNASQVAEIMGQCEHVYEDIGWFCAEITFLVTGLVANLLLAWLFVRERKDLSPSKVLGVNLVLMQLIFLMSFTSGLKYEPRGNGTDSVNSTSAGSKPFSFGKVTDATSVLNLMGCPLLLACMCIERYTAVARPLLYLRIQTWKYKIAISASVWVITLAFLVAAALKGLPSLIILISVIISCLFVVMLSCLVGLARLLWQPSPAHSTAKPLASHPPPLKRRAFQNVLVVIMPAVCSYLPLVFFVPVVMYMEPTVQWCTLLEAIIYCPICGIFIGPLFYLAKARQVLCVMKGEYNASQVAEIMGKCEHAYDDIGWFWAEVTFLVTGLVANLLLAWLFVRERKDLSPSKVLGVNLVLMQLIFLMSFASGLKYNLQPRNGTDSVNSTSAGSKLFLDGGFADATWMLNMMGCPLLLACMCIERYTAVARPLLYLRVQTWKYKIAISASVWVITLAFLVAVVLKGLPSLIILISVIISCLFVVMLSCLVGLARLLWQPSPAHSTAKPLASHPPPLKRRAFQNVLVVIMPAVCSYLPLVFFVPVVTYMEPTVQWCTLMQATVCCPIFGIFIGPLFYLAKARQVLCVMKGGQRAPG</sequence>